<comment type="similarity">
    <text evidence="2">Belongs to the protein prenyltransferase subunit alpha family.</text>
</comment>
<feature type="compositionally biased region" description="Basic and acidic residues" evidence="14">
    <location>
        <begin position="1"/>
        <end position="10"/>
    </location>
</feature>
<dbReference type="GO" id="GO:0016301">
    <property type="term" value="F:kinase activity"/>
    <property type="evidence" value="ECO:0007669"/>
    <property type="project" value="UniProtKB-KW"/>
</dbReference>
<evidence type="ECO:0000256" key="11">
    <source>
        <dbReference type="ARBA" id="ARBA00042436"/>
    </source>
</evidence>
<dbReference type="Gene3D" id="1.25.40.120">
    <property type="entry name" value="Protein prenylyltransferase"/>
    <property type="match status" value="2"/>
</dbReference>
<keyword evidence="15" id="KW-0418">Kinase</keyword>
<evidence type="ECO:0000256" key="9">
    <source>
        <dbReference type="ARBA" id="ARBA00040965"/>
    </source>
</evidence>
<dbReference type="SUPFAM" id="SSF48439">
    <property type="entry name" value="Protein prenylyltransferase"/>
    <property type="match status" value="1"/>
</dbReference>
<dbReference type="EC" id="2.5.1.59" evidence="3"/>
<reference evidence="15 16" key="1">
    <citation type="submission" date="2017-05" db="EMBL/GenBank/DDBJ databases">
        <title>Draft genome sequence of Elsinoe australis.</title>
        <authorList>
            <person name="Cheng Q."/>
        </authorList>
    </citation>
    <scope>NUCLEOTIDE SEQUENCE [LARGE SCALE GENOMIC DNA]</scope>
    <source>
        <strain evidence="15 16">NL1</strain>
    </source>
</reference>
<evidence type="ECO:0000256" key="6">
    <source>
        <dbReference type="ARBA" id="ARBA00022679"/>
    </source>
</evidence>
<name>A0A2P8A419_9PEZI</name>
<dbReference type="GO" id="GO:0005953">
    <property type="term" value="C:CAAX-protein geranylgeranyltransferase complex"/>
    <property type="evidence" value="ECO:0007669"/>
    <property type="project" value="TreeGrafter"/>
</dbReference>
<dbReference type="OrthoDB" id="272289at2759"/>
<keyword evidence="7" id="KW-0677">Repeat</keyword>
<organism evidence="15 16">
    <name type="scientific">Elsinoe australis</name>
    <dbReference type="NCBI Taxonomy" id="40998"/>
    <lineage>
        <taxon>Eukaryota</taxon>
        <taxon>Fungi</taxon>
        <taxon>Dikarya</taxon>
        <taxon>Ascomycota</taxon>
        <taxon>Pezizomycotina</taxon>
        <taxon>Dothideomycetes</taxon>
        <taxon>Dothideomycetidae</taxon>
        <taxon>Myriangiales</taxon>
        <taxon>Elsinoaceae</taxon>
        <taxon>Elsinoe</taxon>
    </lineage>
</organism>
<keyword evidence="5" id="KW-0637">Prenyltransferase</keyword>
<gene>
    <name evidence="15" type="ORF">B9Z65_2591</name>
</gene>
<evidence type="ECO:0000256" key="10">
    <source>
        <dbReference type="ARBA" id="ARBA00041392"/>
    </source>
</evidence>
<evidence type="ECO:0000256" key="12">
    <source>
        <dbReference type="ARBA" id="ARBA00043086"/>
    </source>
</evidence>
<evidence type="ECO:0000313" key="16">
    <source>
        <dbReference type="Proteomes" id="UP000243723"/>
    </source>
</evidence>
<evidence type="ECO:0000256" key="3">
    <source>
        <dbReference type="ARBA" id="ARBA00012700"/>
    </source>
</evidence>
<comment type="caution">
    <text evidence="15">The sequence shown here is derived from an EMBL/GenBank/DDBJ whole genome shotgun (WGS) entry which is preliminary data.</text>
</comment>
<evidence type="ECO:0000256" key="2">
    <source>
        <dbReference type="ARBA" id="ARBA00006734"/>
    </source>
</evidence>
<dbReference type="EMBL" id="NHZQ01000067">
    <property type="protein sequence ID" value="PSK55202.1"/>
    <property type="molecule type" value="Genomic_DNA"/>
</dbReference>
<keyword evidence="8" id="KW-0460">Magnesium</keyword>
<dbReference type="STRING" id="40998.A0A2P8A419"/>
<evidence type="ECO:0000256" key="4">
    <source>
        <dbReference type="ARBA" id="ARBA00012702"/>
    </source>
</evidence>
<proteinExistence type="inferred from homology"/>
<accession>A0A2P8A419</accession>
<evidence type="ECO:0000256" key="13">
    <source>
        <dbReference type="ARBA" id="ARBA00043219"/>
    </source>
</evidence>
<evidence type="ECO:0000256" key="5">
    <source>
        <dbReference type="ARBA" id="ARBA00022602"/>
    </source>
</evidence>
<evidence type="ECO:0000256" key="8">
    <source>
        <dbReference type="ARBA" id="ARBA00022842"/>
    </source>
</evidence>
<dbReference type="PANTHER" id="PTHR11129">
    <property type="entry name" value="PROTEIN FARNESYLTRANSFERASE ALPHA SUBUNIT/RAB GERANYLGERANYL TRANSFERASE ALPHA SUBUNIT"/>
    <property type="match status" value="1"/>
</dbReference>
<comment type="cofactor">
    <cofactor evidence="1">
        <name>Mg(2+)</name>
        <dbReference type="ChEBI" id="CHEBI:18420"/>
    </cofactor>
</comment>
<feature type="region of interest" description="Disordered" evidence="14">
    <location>
        <begin position="1"/>
        <end position="21"/>
    </location>
</feature>
<dbReference type="PANTHER" id="PTHR11129:SF1">
    <property type="entry name" value="PROTEIN FARNESYLTRANSFERASE_GERANYLGERANYLTRANSFERASE TYPE-1 SUBUNIT ALPHA"/>
    <property type="match status" value="1"/>
</dbReference>
<dbReference type="Proteomes" id="UP000243723">
    <property type="component" value="Unassembled WGS sequence"/>
</dbReference>
<evidence type="ECO:0000256" key="1">
    <source>
        <dbReference type="ARBA" id="ARBA00001946"/>
    </source>
</evidence>
<sequence length="354" mass="40044">MGNYTDDPKWADIAPFPQDDGGPNPLAAISYTEGYAEAMSYLRAVMAANELSERALELTEDIIGMNPAHYTVWLYRSRILTSLSYPLGAEVQWLNAVALRHQKNYQIWHHRQYLLDLIGSPAGEIAFVNRMLQGDAKNYHVWSYRQWLVRRFGLWEGKQGNGRRELAEEAREVEEEDDGEEGEALGLVAGSEGEVAEETSELEETAIFIHEDVRNNSAWNHRFFIVNGNEESEGVKDAGVYERELAFAEEAIRKAPQNQSPWSYLRGTVGRAKGKEGLQELRGFCEEFVDLRGEGTVRSSHALDLLAEIWGMEDKKEEARTAYGLLASRYDPIRTNYWNYLKAKLGTETVAAAA</sequence>
<evidence type="ECO:0000313" key="15">
    <source>
        <dbReference type="EMBL" id="PSK55202.1"/>
    </source>
</evidence>
<dbReference type="PROSITE" id="PS51147">
    <property type="entry name" value="PFTA"/>
    <property type="match status" value="4"/>
</dbReference>
<dbReference type="EC" id="2.5.1.58" evidence="4"/>
<keyword evidence="6" id="KW-0808">Transferase</keyword>
<dbReference type="AlphaFoldDB" id="A0A2P8A419"/>
<protein>
    <recommendedName>
        <fullName evidence="9">Protein farnesyltransferase/geranylgeranyltransferase type-1 subunit alpha</fullName>
        <ecNumber evidence="4">2.5.1.58</ecNumber>
        <ecNumber evidence="3">2.5.1.59</ecNumber>
    </recommendedName>
    <alternativeName>
        <fullName evidence="12">CAAX farnesyltransferase subunit alpha</fullName>
    </alternativeName>
    <alternativeName>
        <fullName evidence="11">FTase-alpha</fullName>
    </alternativeName>
    <alternativeName>
        <fullName evidence="10">Ras proteins prenyltransferase subunit alpha</fullName>
    </alternativeName>
    <alternativeName>
        <fullName evidence="13">Type I protein geranyl-geranyltransferase subunit alpha</fullName>
    </alternativeName>
</protein>
<evidence type="ECO:0000256" key="7">
    <source>
        <dbReference type="ARBA" id="ARBA00022737"/>
    </source>
</evidence>
<evidence type="ECO:0000256" key="14">
    <source>
        <dbReference type="SAM" id="MobiDB-lite"/>
    </source>
</evidence>
<dbReference type="GO" id="GO:0004660">
    <property type="term" value="F:protein farnesyltransferase activity"/>
    <property type="evidence" value="ECO:0007669"/>
    <property type="project" value="UniProtKB-EC"/>
</dbReference>
<dbReference type="Pfam" id="PF01239">
    <property type="entry name" value="PPTA"/>
    <property type="match status" value="5"/>
</dbReference>
<dbReference type="InterPro" id="IPR002088">
    <property type="entry name" value="Prenyl_trans_a"/>
</dbReference>
<dbReference type="GO" id="GO:0005965">
    <property type="term" value="C:protein farnesyltransferase complex"/>
    <property type="evidence" value="ECO:0007669"/>
    <property type="project" value="TreeGrafter"/>
</dbReference>
<dbReference type="GO" id="GO:0004662">
    <property type="term" value="F:CAAX-protein geranylgeranyltransferase activity"/>
    <property type="evidence" value="ECO:0007669"/>
    <property type="project" value="UniProtKB-EC"/>
</dbReference>
<keyword evidence="16" id="KW-1185">Reference proteome</keyword>